<sequence length="148" mass="17259">MEEYIREASQTGYVNKRLGLNEINLIAIELEENNVILQLYHLVIFWTTYSKLSYYNNVGSLLVNVSAATCTGRSEYVNVGELYTIRDTRVKTIILICEQLELYRESYNTYYYCSQYFIYLIDIPLWLLRRPLLDDNPLNASGDVTLDG</sequence>
<organism evidence="1 2">
    <name type="scientific">Phaseolus vulgaris</name>
    <name type="common">Kidney bean</name>
    <name type="synonym">French bean</name>
    <dbReference type="NCBI Taxonomy" id="3885"/>
    <lineage>
        <taxon>Eukaryota</taxon>
        <taxon>Viridiplantae</taxon>
        <taxon>Streptophyta</taxon>
        <taxon>Embryophyta</taxon>
        <taxon>Tracheophyta</taxon>
        <taxon>Spermatophyta</taxon>
        <taxon>Magnoliopsida</taxon>
        <taxon>eudicotyledons</taxon>
        <taxon>Gunneridae</taxon>
        <taxon>Pentapetalae</taxon>
        <taxon>rosids</taxon>
        <taxon>fabids</taxon>
        <taxon>Fabales</taxon>
        <taxon>Fabaceae</taxon>
        <taxon>Papilionoideae</taxon>
        <taxon>50 kb inversion clade</taxon>
        <taxon>NPAAA clade</taxon>
        <taxon>indigoferoid/millettioid clade</taxon>
        <taxon>Phaseoleae</taxon>
        <taxon>Phaseolus</taxon>
    </lineage>
</organism>
<dbReference type="EMBL" id="CM002289">
    <property type="protein sequence ID" value="ESW32507.1"/>
    <property type="molecule type" value="Genomic_DNA"/>
</dbReference>
<gene>
    <name evidence="1" type="ORF">PHAVU_002G328200g</name>
</gene>
<name>V7CQM0_PHAVU</name>
<keyword evidence="2" id="KW-1185">Reference proteome</keyword>
<protein>
    <submittedName>
        <fullName evidence="1">Uncharacterized protein</fullName>
    </submittedName>
</protein>
<evidence type="ECO:0000313" key="1">
    <source>
        <dbReference type="EMBL" id="ESW32507.1"/>
    </source>
</evidence>
<reference evidence="2" key="1">
    <citation type="journal article" date="2014" name="Nat. Genet.">
        <title>A reference genome for common bean and genome-wide analysis of dual domestications.</title>
        <authorList>
            <person name="Schmutz J."/>
            <person name="McClean P.E."/>
            <person name="Mamidi S."/>
            <person name="Wu G.A."/>
            <person name="Cannon S.B."/>
            <person name="Grimwood J."/>
            <person name="Jenkins J."/>
            <person name="Shu S."/>
            <person name="Song Q."/>
            <person name="Chavarro C."/>
            <person name="Torres-Torres M."/>
            <person name="Geffroy V."/>
            <person name="Moghaddam S.M."/>
            <person name="Gao D."/>
            <person name="Abernathy B."/>
            <person name="Barry K."/>
            <person name="Blair M."/>
            <person name="Brick M.A."/>
            <person name="Chovatia M."/>
            <person name="Gepts P."/>
            <person name="Goodstein D.M."/>
            <person name="Gonzales M."/>
            <person name="Hellsten U."/>
            <person name="Hyten D.L."/>
            <person name="Jia G."/>
            <person name="Kelly J.D."/>
            <person name="Kudrna D."/>
            <person name="Lee R."/>
            <person name="Richard M.M."/>
            <person name="Miklas P.N."/>
            <person name="Osorno J.M."/>
            <person name="Rodrigues J."/>
            <person name="Thareau V."/>
            <person name="Urrea C.A."/>
            <person name="Wang M."/>
            <person name="Yu Y."/>
            <person name="Zhang M."/>
            <person name="Wing R.A."/>
            <person name="Cregan P.B."/>
            <person name="Rokhsar D.S."/>
            <person name="Jackson S.A."/>
        </authorList>
    </citation>
    <scope>NUCLEOTIDE SEQUENCE [LARGE SCALE GENOMIC DNA]</scope>
    <source>
        <strain evidence="2">cv. G19833</strain>
    </source>
</reference>
<dbReference type="Gramene" id="ESW32507">
    <property type="protein sequence ID" value="ESW32507"/>
    <property type="gene ID" value="PHAVU_002G328200g"/>
</dbReference>
<accession>V7CQM0</accession>
<dbReference type="AlphaFoldDB" id="V7CQM0"/>
<dbReference type="Proteomes" id="UP000000226">
    <property type="component" value="Chromosome 2"/>
</dbReference>
<proteinExistence type="predicted"/>
<evidence type="ECO:0000313" key="2">
    <source>
        <dbReference type="Proteomes" id="UP000000226"/>
    </source>
</evidence>